<dbReference type="AlphaFoldDB" id="X1JFR5"/>
<reference evidence="1" key="1">
    <citation type="journal article" date="2014" name="Front. Microbiol.">
        <title>High frequency of phylogenetically diverse reductive dehalogenase-homologous genes in deep subseafloor sedimentary metagenomes.</title>
        <authorList>
            <person name="Kawai M."/>
            <person name="Futagami T."/>
            <person name="Toyoda A."/>
            <person name="Takaki Y."/>
            <person name="Nishi S."/>
            <person name="Hori S."/>
            <person name="Arai W."/>
            <person name="Tsubouchi T."/>
            <person name="Morono Y."/>
            <person name="Uchiyama I."/>
            <person name="Ito T."/>
            <person name="Fujiyama A."/>
            <person name="Inagaki F."/>
            <person name="Takami H."/>
        </authorList>
    </citation>
    <scope>NUCLEOTIDE SEQUENCE</scope>
    <source>
        <strain evidence="1">Expedition CK06-06</strain>
    </source>
</reference>
<gene>
    <name evidence="1" type="ORF">S03H2_64183</name>
</gene>
<feature type="non-terminal residue" evidence="1">
    <location>
        <position position="219"/>
    </location>
</feature>
<sequence length="219" mass="26051">CPEHIETENECKHIKLVKSWLGFNKRKFISKKNDSIAEERFNEVMLKLIELESKLDILSEKKEDHLVAKGKTWKDAKIRLLYMASKHNEGRFESMKKYFLKKGIEFKDLTEDKLIEYGHIKDNLADLTVNTHRVFCRTFCKAMYPNIFTKDLYELFPTIKRPHKKKRPALPTDSQIRNIKKNLKKLSLDNEDELLLFIEVALPFEICDRRTLYSDLKKE</sequence>
<protein>
    <submittedName>
        <fullName evidence="1">Uncharacterized protein</fullName>
    </submittedName>
</protein>
<feature type="non-terminal residue" evidence="1">
    <location>
        <position position="1"/>
    </location>
</feature>
<dbReference type="EMBL" id="BARU01041667">
    <property type="protein sequence ID" value="GAH77174.1"/>
    <property type="molecule type" value="Genomic_DNA"/>
</dbReference>
<name>X1JFR5_9ZZZZ</name>
<accession>X1JFR5</accession>
<comment type="caution">
    <text evidence="1">The sequence shown here is derived from an EMBL/GenBank/DDBJ whole genome shotgun (WGS) entry which is preliminary data.</text>
</comment>
<organism evidence="1">
    <name type="scientific">marine sediment metagenome</name>
    <dbReference type="NCBI Taxonomy" id="412755"/>
    <lineage>
        <taxon>unclassified sequences</taxon>
        <taxon>metagenomes</taxon>
        <taxon>ecological metagenomes</taxon>
    </lineage>
</organism>
<proteinExistence type="predicted"/>
<evidence type="ECO:0000313" key="1">
    <source>
        <dbReference type="EMBL" id="GAH77174.1"/>
    </source>
</evidence>